<reference evidence="1" key="1">
    <citation type="submission" date="2020-05" db="EMBL/GenBank/DDBJ databases">
        <authorList>
            <person name="Chiriac C."/>
            <person name="Salcher M."/>
            <person name="Ghai R."/>
            <person name="Kavagutti S V."/>
        </authorList>
    </citation>
    <scope>NUCLEOTIDE SEQUENCE</scope>
</reference>
<sequence>MIAGKSICSRIVCALVIASAITISAGDMALKKSVSSSTWLTIIVGFKPADSSKRRRDAEAEARTMRGMNYAFFLAPKVI</sequence>
<accession>A0A6J6W1U7</accession>
<evidence type="ECO:0000313" key="1">
    <source>
        <dbReference type="EMBL" id="CAB4778972.1"/>
    </source>
</evidence>
<dbReference type="EMBL" id="CAEZZT010000049">
    <property type="protein sequence ID" value="CAB4778972.1"/>
    <property type="molecule type" value="Genomic_DNA"/>
</dbReference>
<organism evidence="1">
    <name type="scientific">freshwater metagenome</name>
    <dbReference type="NCBI Taxonomy" id="449393"/>
    <lineage>
        <taxon>unclassified sequences</taxon>
        <taxon>metagenomes</taxon>
        <taxon>ecological metagenomes</taxon>
    </lineage>
</organism>
<dbReference type="AlphaFoldDB" id="A0A6J6W1U7"/>
<protein>
    <submittedName>
        <fullName evidence="1">Unannotated protein</fullName>
    </submittedName>
</protein>
<proteinExistence type="predicted"/>
<gene>
    <name evidence="1" type="ORF">UFOPK2918_00790</name>
</gene>
<name>A0A6J6W1U7_9ZZZZ</name>